<sequence>MTQRPKTTGKLVEKHLNAFARENGRRHPPSDRPFKPLVLSLGGMMETDARDAFKLWKSIMTGGVYPLLSGGSPSACCGQSALLRARSNVDEYNRSS</sequence>
<proteinExistence type="predicted"/>
<protein>
    <submittedName>
        <fullName evidence="1">Uncharacterized protein</fullName>
    </submittedName>
</protein>
<reference evidence="1 2" key="1">
    <citation type="submission" date="2018-11" db="EMBL/GenBank/DDBJ databases">
        <title>Genome sequence of Saitozyma podzolica DSM 27192.</title>
        <authorList>
            <person name="Aliyu H."/>
            <person name="Gorte O."/>
            <person name="Ochsenreither K."/>
        </authorList>
    </citation>
    <scope>NUCLEOTIDE SEQUENCE [LARGE SCALE GENOMIC DNA]</scope>
    <source>
        <strain evidence="1 2">DSM 27192</strain>
    </source>
</reference>
<evidence type="ECO:0000313" key="1">
    <source>
        <dbReference type="EMBL" id="RSH89843.1"/>
    </source>
</evidence>
<gene>
    <name evidence="1" type="ORF">EHS25_001829</name>
</gene>
<organism evidence="1 2">
    <name type="scientific">Saitozyma podzolica</name>
    <dbReference type="NCBI Taxonomy" id="1890683"/>
    <lineage>
        <taxon>Eukaryota</taxon>
        <taxon>Fungi</taxon>
        <taxon>Dikarya</taxon>
        <taxon>Basidiomycota</taxon>
        <taxon>Agaricomycotina</taxon>
        <taxon>Tremellomycetes</taxon>
        <taxon>Tremellales</taxon>
        <taxon>Trimorphomycetaceae</taxon>
        <taxon>Saitozyma</taxon>
    </lineage>
</organism>
<dbReference type="EMBL" id="RSCD01000012">
    <property type="protein sequence ID" value="RSH89843.1"/>
    <property type="molecule type" value="Genomic_DNA"/>
</dbReference>
<evidence type="ECO:0000313" key="2">
    <source>
        <dbReference type="Proteomes" id="UP000279259"/>
    </source>
</evidence>
<dbReference type="Proteomes" id="UP000279259">
    <property type="component" value="Unassembled WGS sequence"/>
</dbReference>
<keyword evidence="2" id="KW-1185">Reference proteome</keyword>
<name>A0A427YFN1_9TREE</name>
<dbReference type="AlphaFoldDB" id="A0A427YFN1"/>
<accession>A0A427YFN1</accession>
<comment type="caution">
    <text evidence="1">The sequence shown here is derived from an EMBL/GenBank/DDBJ whole genome shotgun (WGS) entry which is preliminary data.</text>
</comment>